<dbReference type="RefSeq" id="WP_008506325.1">
    <property type="nucleotide sequence ID" value="NZ_CM001403.1"/>
</dbReference>
<dbReference type="OrthoDB" id="728837at2"/>
<sequence length="555" mass="59754">MRIGKLVLRAVSLFLFFCTHSAAFGQTLSPLAFEQKVQKVIAKVSPACVKISPYDQSGKNRFGAFSGVIVTADGFILTAAHATVANEIYQVFLPDGRTYLGVALGRIPVVDAALIKIEAGPVILPYCEMGWSQNLKVKQACLSIAYPASIADLEKPVVRLGYVDRTLTPEGKLQTTCLMEPGDSGGPVFDLSGQVIGLHSKIENSLTVNLENPVDNYRKYWKALTIPKDYPVDVYPDAEQTEKTTDEPAAIVQEIPFAQLLNSSKLNHKATVGIESALGSVVMQAWGSIVSLNDGRGNYVVSKSSIVGDSPVLTTDDLKTVKAVIVKRDSVNDLILLKAEGLASGIKLKTALAHTLSIKEGAFLFSPSFMDSTKLGVLGSNLIKVEVQTRPALGVLFTTVGQSVKIEGFTMDVNQQFGLQVGDLVDSLNHTHVKSATKATLIGAVMKPGDRIAYSLLRKNERLNIDALVQKMPKVYNKHIADTFDGGASLRNEGFDSVFVHDTAIKPEECGGPVFDQSGNFCGINIARVSRTSTIALPPYLISRFVSDALHGKGL</sequence>
<dbReference type="SUPFAM" id="SSF50156">
    <property type="entry name" value="PDZ domain-like"/>
    <property type="match status" value="1"/>
</dbReference>
<dbReference type="GO" id="GO:0006508">
    <property type="term" value="P:proteolysis"/>
    <property type="evidence" value="ECO:0007669"/>
    <property type="project" value="InterPro"/>
</dbReference>
<accession>H1YFY5</accession>
<feature type="chain" id="PRO_5003558670" evidence="1">
    <location>
        <begin position="26"/>
        <end position="555"/>
    </location>
</feature>
<evidence type="ECO:0000256" key="1">
    <source>
        <dbReference type="SAM" id="SignalP"/>
    </source>
</evidence>
<evidence type="ECO:0000313" key="2">
    <source>
        <dbReference type="EMBL" id="EHQ26273.1"/>
    </source>
</evidence>
<name>H1YFY5_9SPHI</name>
<dbReference type="InterPro" id="IPR009003">
    <property type="entry name" value="Peptidase_S1_PA"/>
</dbReference>
<feature type="signal peptide" evidence="1">
    <location>
        <begin position="1"/>
        <end position="25"/>
    </location>
</feature>
<dbReference type="InterPro" id="IPR001940">
    <property type="entry name" value="Peptidase_S1C"/>
</dbReference>
<dbReference type="eggNOG" id="COG3975">
    <property type="taxonomic scope" value="Bacteria"/>
</dbReference>
<reference evidence="2" key="1">
    <citation type="submission" date="2011-09" db="EMBL/GenBank/DDBJ databases">
        <title>The permanent draft genome of Mucilaginibacter paludis DSM 18603.</title>
        <authorList>
            <consortium name="US DOE Joint Genome Institute (JGI-PGF)"/>
            <person name="Lucas S."/>
            <person name="Han J."/>
            <person name="Lapidus A."/>
            <person name="Bruce D."/>
            <person name="Goodwin L."/>
            <person name="Pitluck S."/>
            <person name="Peters L."/>
            <person name="Kyrpides N."/>
            <person name="Mavromatis K."/>
            <person name="Ivanova N."/>
            <person name="Mikhailova N."/>
            <person name="Held B."/>
            <person name="Detter J.C."/>
            <person name="Tapia R."/>
            <person name="Han C."/>
            <person name="Land M."/>
            <person name="Hauser L."/>
            <person name="Markowitz V."/>
            <person name="Cheng J.-F."/>
            <person name="Hugenholtz P."/>
            <person name="Woyke T."/>
            <person name="Wu D."/>
            <person name="Tindall B."/>
            <person name="Brambilla E."/>
            <person name="Klenk H.-P."/>
            <person name="Eisen J.A."/>
        </authorList>
    </citation>
    <scope>NUCLEOTIDE SEQUENCE [LARGE SCALE GENOMIC DNA]</scope>
    <source>
        <strain evidence="2">DSM 18603</strain>
    </source>
</reference>
<dbReference type="STRING" id="714943.Mucpa_2133"/>
<dbReference type="Pfam" id="PF13365">
    <property type="entry name" value="Trypsin_2"/>
    <property type="match status" value="1"/>
</dbReference>
<dbReference type="PANTHER" id="PTHR43019">
    <property type="entry name" value="SERINE ENDOPROTEASE DEGS"/>
    <property type="match status" value="1"/>
</dbReference>
<gene>
    <name evidence="2" type="ORF">Mucpa_2133</name>
</gene>
<protein>
    <submittedName>
        <fullName evidence="2">Peptidase S1 and S6 chymotrypsin/Hap</fullName>
    </submittedName>
</protein>
<dbReference type="Gene3D" id="2.40.10.10">
    <property type="entry name" value="Trypsin-like serine proteases"/>
    <property type="match status" value="3"/>
</dbReference>
<dbReference type="EMBL" id="CM001403">
    <property type="protein sequence ID" value="EHQ26273.1"/>
    <property type="molecule type" value="Genomic_DNA"/>
</dbReference>
<proteinExistence type="predicted"/>
<dbReference type="eggNOG" id="COG0265">
    <property type="taxonomic scope" value="Bacteria"/>
</dbReference>
<dbReference type="GO" id="GO:0004252">
    <property type="term" value="F:serine-type endopeptidase activity"/>
    <property type="evidence" value="ECO:0007669"/>
    <property type="project" value="InterPro"/>
</dbReference>
<dbReference type="SUPFAM" id="SSF50494">
    <property type="entry name" value="Trypsin-like serine proteases"/>
    <property type="match status" value="2"/>
</dbReference>
<dbReference type="HOGENOM" id="CLU_490752_0_0_10"/>
<organism evidence="2 3">
    <name type="scientific">Mucilaginibacter paludis DSM 18603</name>
    <dbReference type="NCBI Taxonomy" id="714943"/>
    <lineage>
        <taxon>Bacteria</taxon>
        <taxon>Pseudomonadati</taxon>
        <taxon>Bacteroidota</taxon>
        <taxon>Sphingobacteriia</taxon>
        <taxon>Sphingobacteriales</taxon>
        <taxon>Sphingobacteriaceae</taxon>
        <taxon>Mucilaginibacter</taxon>
    </lineage>
</organism>
<dbReference type="InterPro" id="IPR036034">
    <property type="entry name" value="PDZ_sf"/>
</dbReference>
<dbReference type="InterPro" id="IPR043504">
    <property type="entry name" value="Peptidase_S1_PA_chymotrypsin"/>
</dbReference>
<evidence type="ECO:0000313" key="3">
    <source>
        <dbReference type="Proteomes" id="UP000002774"/>
    </source>
</evidence>
<dbReference type="PANTHER" id="PTHR43019:SF23">
    <property type="entry name" value="PROTEASE DO-LIKE 5, CHLOROPLASTIC"/>
    <property type="match status" value="1"/>
</dbReference>
<dbReference type="PRINTS" id="PR00834">
    <property type="entry name" value="PROTEASES2C"/>
</dbReference>
<dbReference type="Proteomes" id="UP000002774">
    <property type="component" value="Chromosome"/>
</dbReference>
<keyword evidence="3" id="KW-1185">Reference proteome</keyword>
<dbReference type="AlphaFoldDB" id="H1YFY5"/>
<keyword evidence="1" id="KW-0732">Signal</keyword>